<evidence type="ECO:0000313" key="2">
    <source>
        <dbReference type="Proteomes" id="UP001217754"/>
    </source>
</evidence>
<evidence type="ECO:0000313" key="1">
    <source>
        <dbReference type="EMBL" id="WFD41265.1"/>
    </source>
</evidence>
<reference evidence="1" key="1">
    <citation type="submission" date="2023-03" db="EMBL/GenBank/DDBJ databases">
        <title>Mating type loci evolution in Malassezia.</title>
        <authorList>
            <person name="Coelho M.A."/>
        </authorList>
    </citation>
    <scope>NUCLEOTIDE SEQUENCE</scope>
    <source>
        <strain evidence="1">CBS 9431</strain>
    </source>
</reference>
<name>A0AAF0JCE6_9BASI</name>
<gene>
    <name evidence="1" type="ORF">MJAP1_004262</name>
</gene>
<dbReference type="RefSeq" id="XP_060124162.1">
    <property type="nucleotide sequence ID" value="XM_060268179.1"/>
</dbReference>
<dbReference type="AlphaFoldDB" id="A0AAF0JCE6"/>
<proteinExistence type="predicted"/>
<dbReference type="GeneID" id="85227913"/>
<keyword evidence="2" id="KW-1185">Reference proteome</keyword>
<organism evidence="1 2">
    <name type="scientific">Malassezia japonica</name>
    <dbReference type="NCBI Taxonomy" id="223818"/>
    <lineage>
        <taxon>Eukaryota</taxon>
        <taxon>Fungi</taxon>
        <taxon>Dikarya</taxon>
        <taxon>Basidiomycota</taxon>
        <taxon>Ustilaginomycotina</taxon>
        <taxon>Malasseziomycetes</taxon>
        <taxon>Malasseziales</taxon>
        <taxon>Malasseziaceae</taxon>
        <taxon>Malassezia</taxon>
    </lineage>
</organism>
<protein>
    <submittedName>
        <fullName evidence="1">Uncharacterized protein</fullName>
    </submittedName>
</protein>
<sequence length="159" mass="16693">MKNQLQDAARVRASIGSSKEAKCALDDSNETCWTVELGSPSTSAAATLTCVLSAPIAISTLQALQCTFAGGFAPIRVVSMAGFTAPDAPKDVAWVDLHEAYPADGNMAQRFAYDAAHVQTRLAAQEHAEAACTHLGVRLEGSTDGFGRVIVYSLGIYDA</sequence>
<accession>A0AAF0JCE6</accession>
<dbReference type="Proteomes" id="UP001217754">
    <property type="component" value="Chromosome 9"/>
</dbReference>
<dbReference type="EMBL" id="CP119966">
    <property type="protein sequence ID" value="WFD41265.1"/>
    <property type="molecule type" value="Genomic_DNA"/>
</dbReference>